<evidence type="ECO:0000259" key="5">
    <source>
        <dbReference type="Pfam" id="PF00413"/>
    </source>
</evidence>
<evidence type="ECO:0000256" key="3">
    <source>
        <dbReference type="ARBA" id="ARBA00022801"/>
    </source>
</evidence>
<dbReference type="GO" id="GO:0008237">
    <property type="term" value="F:metallopeptidase activity"/>
    <property type="evidence" value="ECO:0007669"/>
    <property type="project" value="UniProtKB-KW"/>
</dbReference>
<dbReference type="EMBL" id="JBHUEA010000001">
    <property type="protein sequence ID" value="MFD1720180.1"/>
    <property type="molecule type" value="Genomic_DNA"/>
</dbReference>
<name>A0ABW4L9P5_9MICO</name>
<dbReference type="SUPFAM" id="SSF55486">
    <property type="entry name" value="Metalloproteases ('zincins'), catalytic domain"/>
    <property type="match status" value="1"/>
</dbReference>
<dbReference type="RefSeq" id="WP_377931387.1">
    <property type="nucleotide sequence ID" value="NZ_JBHUEA010000001.1"/>
</dbReference>
<dbReference type="Gene3D" id="3.40.390.10">
    <property type="entry name" value="Collagenase (Catalytic Domain)"/>
    <property type="match status" value="1"/>
</dbReference>
<proteinExistence type="predicted"/>
<keyword evidence="1" id="KW-0645">Protease</keyword>
<reference evidence="7" key="1">
    <citation type="journal article" date="2019" name="Int. J. Syst. Evol. Microbiol.">
        <title>The Global Catalogue of Microorganisms (GCM) 10K type strain sequencing project: providing services to taxonomists for standard genome sequencing and annotation.</title>
        <authorList>
            <consortium name="The Broad Institute Genomics Platform"/>
            <consortium name="The Broad Institute Genome Sequencing Center for Infectious Disease"/>
            <person name="Wu L."/>
            <person name="Ma J."/>
        </authorList>
    </citation>
    <scope>NUCLEOTIDE SEQUENCE [LARGE SCALE GENOMIC DNA]</scope>
    <source>
        <strain evidence="7">CGMCC 1.12471</strain>
    </source>
</reference>
<keyword evidence="3 6" id="KW-0378">Hydrolase</keyword>
<dbReference type="InterPro" id="IPR024079">
    <property type="entry name" value="MetalloPept_cat_dom_sf"/>
</dbReference>
<evidence type="ECO:0000313" key="7">
    <source>
        <dbReference type="Proteomes" id="UP001597347"/>
    </source>
</evidence>
<accession>A0ABW4L9P5</accession>
<organism evidence="6 7">
    <name type="scientific">Amnibacterium endophyticum</name>
    <dbReference type="NCBI Taxonomy" id="2109337"/>
    <lineage>
        <taxon>Bacteria</taxon>
        <taxon>Bacillati</taxon>
        <taxon>Actinomycetota</taxon>
        <taxon>Actinomycetes</taxon>
        <taxon>Micrococcales</taxon>
        <taxon>Microbacteriaceae</taxon>
        <taxon>Amnibacterium</taxon>
    </lineage>
</organism>
<keyword evidence="7" id="KW-1185">Reference proteome</keyword>
<dbReference type="InterPro" id="IPR001818">
    <property type="entry name" value="Pept_M10_metallopeptidase"/>
</dbReference>
<keyword evidence="2" id="KW-0479">Metal-binding</keyword>
<evidence type="ECO:0000256" key="2">
    <source>
        <dbReference type="ARBA" id="ARBA00022723"/>
    </source>
</evidence>
<dbReference type="EC" id="3.4.24.-" evidence="6"/>
<comment type="caution">
    <text evidence="6">The sequence shown here is derived from an EMBL/GenBank/DDBJ whole genome shotgun (WGS) entry which is preliminary data.</text>
</comment>
<feature type="domain" description="Peptidase M10 metallopeptidase" evidence="5">
    <location>
        <begin position="191"/>
        <end position="232"/>
    </location>
</feature>
<sequence length="257" mass="27255">MNRRSDGGQHPVRGRLLRGLVALGLTTALLAGSTAPTGGIRSTAAAATTAHAAPVSTAAFELVSPTTKRPLQWPACRPIAYAINPAGMPKGMDAVIKRVMAGVQQQTGARFRYAGSTKRTFGAQSRPTVPTIVFAFTGKTKAYGHRFAYPGEIGMGGPVGAWYMSGDGRRYEAITSGRVLLSTAFAGKRTGAGATWQSLIRHEVGHALNLAHRSSRTAVMNPMLTSKAPSRFTSTEVAALKRVLQRKGCDYAAWSRL</sequence>
<keyword evidence="4" id="KW-0862">Zinc</keyword>
<gene>
    <name evidence="6" type="ORF">ACFSBI_01335</name>
</gene>
<evidence type="ECO:0000256" key="4">
    <source>
        <dbReference type="ARBA" id="ARBA00022833"/>
    </source>
</evidence>
<evidence type="ECO:0000256" key="1">
    <source>
        <dbReference type="ARBA" id="ARBA00022670"/>
    </source>
</evidence>
<dbReference type="Pfam" id="PF00413">
    <property type="entry name" value="Peptidase_M10"/>
    <property type="match status" value="1"/>
</dbReference>
<dbReference type="Proteomes" id="UP001597347">
    <property type="component" value="Unassembled WGS sequence"/>
</dbReference>
<keyword evidence="6" id="KW-0482">Metalloprotease</keyword>
<protein>
    <submittedName>
        <fullName evidence="6">Matrixin family metalloprotease</fullName>
        <ecNumber evidence="6">3.4.24.-</ecNumber>
    </submittedName>
</protein>
<evidence type="ECO:0000313" key="6">
    <source>
        <dbReference type="EMBL" id="MFD1720180.1"/>
    </source>
</evidence>